<reference evidence="2 4" key="1">
    <citation type="submission" date="2024-02" db="EMBL/GenBank/DDBJ databases">
        <title>High-quality chromosome-scale genome assembly of Pensacola bahiagrass (Paspalum notatum Flugge var. saurae).</title>
        <authorList>
            <person name="Vega J.M."/>
            <person name="Podio M."/>
            <person name="Orjuela J."/>
            <person name="Siena L.A."/>
            <person name="Pessino S.C."/>
            <person name="Combes M.C."/>
            <person name="Mariac C."/>
            <person name="Albertini E."/>
            <person name="Pupilli F."/>
            <person name="Ortiz J.P.A."/>
            <person name="Leblanc O."/>
        </authorList>
    </citation>
    <scope>NUCLEOTIDE SEQUENCE [LARGE SCALE GENOMIC DNA]</scope>
    <source>
        <strain evidence="2">R1</strain>
        <tissue evidence="2">Leaf</tissue>
    </source>
</reference>
<evidence type="ECO:0000313" key="4">
    <source>
        <dbReference type="Proteomes" id="UP001341281"/>
    </source>
</evidence>
<evidence type="ECO:0000313" key="2">
    <source>
        <dbReference type="EMBL" id="WVZ61538.1"/>
    </source>
</evidence>
<gene>
    <name evidence="2" type="ORF">U9M48_011399</name>
    <name evidence="3" type="ORF">U9M48_021239</name>
</gene>
<name>A0AAQ3SVI8_PASNO</name>
<dbReference type="Proteomes" id="UP001341281">
    <property type="component" value="Chromosome 04"/>
</dbReference>
<feature type="region of interest" description="Disordered" evidence="1">
    <location>
        <begin position="46"/>
        <end position="85"/>
    </location>
</feature>
<evidence type="ECO:0000256" key="1">
    <source>
        <dbReference type="SAM" id="MobiDB-lite"/>
    </source>
</evidence>
<feature type="compositionally biased region" description="Basic and acidic residues" evidence="1">
    <location>
        <begin position="51"/>
        <end position="60"/>
    </location>
</feature>
<evidence type="ECO:0000313" key="3">
    <source>
        <dbReference type="EMBL" id="WVZ72840.1"/>
    </source>
</evidence>
<protein>
    <submittedName>
        <fullName evidence="2">Uncharacterized protein</fullName>
    </submittedName>
</protein>
<accession>A0AAQ3SVI8</accession>
<proteinExistence type="predicted"/>
<organism evidence="2 4">
    <name type="scientific">Paspalum notatum var. saurae</name>
    <dbReference type="NCBI Taxonomy" id="547442"/>
    <lineage>
        <taxon>Eukaryota</taxon>
        <taxon>Viridiplantae</taxon>
        <taxon>Streptophyta</taxon>
        <taxon>Embryophyta</taxon>
        <taxon>Tracheophyta</taxon>
        <taxon>Spermatophyta</taxon>
        <taxon>Magnoliopsida</taxon>
        <taxon>Liliopsida</taxon>
        <taxon>Poales</taxon>
        <taxon>Poaceae</taxon>
        <taxon>PACMAD clade</taxon>
        <taxon>Panicoideae</taxon>
        <taxon>Andropogonodae</taxon>
        <taxon>Paspaleae</taxon>
        <taxon>Paspalinae</taxon>
        <taxon>Paspalum</taxon>
    </lineage>
</organism>
<keyword evidence="4" id="KW-1185">Reference proteome</keyword>
<feature type="compositionally biased region" description="Polar residues" evidence="1">
    <location>
        <begin position="69"/>
        <end position="85"/>
    </location>
</feature>
<dbReference type="EMBL" id="CP144748">
    <property type="protein sequence ID" value="WVZ72840.1"/>
    <property type="molecule type" value="Genomic_DNA"/>
</dbReference>
<dbReference type="AlphaFoldDB" id="A0AAQ3SVI8"/>
<sequence>MELFTQHLRPRAMQWAFLMTITNGSNAYKKGQLGFWNTTETAVHNHTGTLRSDRPKKDYGTRPGRRSQKTFSTGKEGSYTSQNYS</sequence>
<dbReference type="Proteomes" id="UP001341281">
    <property type="component" value="Chromosome 03"/>
</dbReference>
<dbReference type="EMBL" id="CP144747">
    <property type="protein sequence ID" value="WVZ61538.1"/>
    <property type="molecule type" value="Genomic_DNA"/>
</dbReference>